<dbReference type="PROSITE" id="PS51318">
    <property type="entry name" value="TAT"/>
    <property type="match status" value="1"/>
</dbReference>
<dbReference type="InterPro" id="IPR006311">
    <property type="entry name" value="TAT_signal"/>
</dbReference>
<dbReference type="Proteomes" id="UP000261931">
    <property type="component" value="Unassembled WGS sequence"/>
</dbReference>
<accession>A0A372EJ00</accession>
<name>A0A372EJ00_9BURK</name>
<reference evidence="1 2" key="1">
    <citation type="submission" date="2018-08" db="EMBL/GenBank/DDBJ databases">
        <title>Hydrogenophaga sp. LA-38 isolated from sludge.</title>
        <authorList>
            <person name="Im W.-T."/>
        </authorList>
    </citation>
    <scope>NUCLEOTIDE SEQUENCE [LARGE SCALE GENOMIC DNA]</scope>
    <source>
        <strain evidence="1 2">LA-38</strain>
    </source>
</reference>
<protein>
    <submittedName>
        <fullName evidence="1">Uncharacterized protein</fullName>
    </submittedName>
</protein>
<evidence type="ECO:0000313" key="1">
    <source>
        <dbReference type="EMBL" id="RFP78368.1"/>
    </source>
</evidence>
<dbReference type="SUPFAM" id="SSF74653">
    <property type="entry name" value="TolA/TonB C-terminal domain"/>
    <property type="match status" value="1"/>
</dbReference>
<gene>
    <name evidence="1" type="ORF">DY262_12455</name>
</gene>
<dbReference type="EMBL" id="QVLS01000007">
    <property type="protein sequence ID" value="RFP78368.1"/>
    <property type="molecule type" value="Genomic_DNA"/>
</dbReference>
<organism evidence="1 2">
    <name type="scientific">Hydrogenophaga borbori</name>
    <dbReference type="NCBI Taxonomy" id="2294117"/>
    <lineage>
        <taxon>Bacteria</taxon>
        <taxon>Pseudomonadati</taxon>
        <taxon>Pseudomonadota</taxon>
        <taxon>Betaproteobacteria</taxon>
        <taxon>Burkholderiales</taxon>
        <taxon>Comamonadaceae</taxon>
        <taxon>Hydrogenophaga</taxon>
    </lineage>
</organism>
<proteinExistence type="predicted"/>
<dbReference type="AlphaFoldDB" id="A0A372EJ00"/>
<evidence type="ECO:0000313" key="2">
    <source>
        <dbReference type="Proteomes" id="UP000261931"/>
    </source>
</evidence>
<comment type="caution">
    <text evidence="1">The sequence shown here is derived from an EMBL/GenBank/DDBJ whole genome shotgun (WGS) entry which is preliminary data.</text>
</comment>
<keyword evidence="2" id="KW-1185">Reference proteome</keyword>
<sequence>MEPLPPHPMPGRRQLLALGAATGTAALMAGCSVWPSLPVPGRQAPAADPAYRRTAASHLYRRYPQRIYPGKLPPMLYAIGVLEVVVEGNGRVGSFKWLRSPTHAPEVVAQIERLVRDAAPFPSPGSRTSYIDTWLWDRSGRFQLDTLSEGQLQG</sequence>